<evidence type="ECO:0000256" key="1">
    <source>
        <dbReference type="SAM" id="SignalP"/>
    </source>
</evidence>
<dbReference type="Pfam" id="PF03663">
    <property type="entry name" value="Glyco_hydro_76"/>
    <property type="match status" value="1"/>
</dbReference>
<name>A0ABR0E5D7_ZASCE</name>
<evidence type="ECO:0000313" key="3">
    <source>
        <dbReference type="Proteomes" id="UP001305779"/>
    </source>
</evidence>
<feature type="chain" id="PRO_5046732828" description="Glycoside hydrolase family 76 protein" evidence="1">
    <location>
        <begin position="18"/>
        <end position="360"/>
    </location>
</feature>
<dbReference type="PANTHER" id="PTHR47791">
    <property type="entry name" value="MEIOTICALLY UP-REGULATED GENE 191 PROTEIN"/>
    <property type="match status" value="1"/>
</dbReference>
<proteinExistence type="predicted"/>
<keyword evidence="1" id="KW-0732">Signal</keyword>
<reference evidence="2 3" key="1">
    <citation type="journal article" date="2023" name="G3 (Bethesda)">
        <title>A chromosome-level genome assembly of Zasmidium syzygii isolated from banana leaves.</title>
        <authorList>
            <person name="van Westerhoven A.C."/>
            <person name="Mehrabi R."/>
            <person name="Talebi R."/>
            <person name="Steentjes M.B.F."/>
            <person name="Corcolon B."/>
            <person name="Chong P.A."/>
            <person name="Kema G.H.J."/>
            <person name="Seidl M.F."/>
        </authorList>
    </citation>
    <scope>NUCLEOTIDE SEQUENCE [LARGE SCALE GENOMIC DNA]</scope>
    <source>
        <strain evidence="2 3">P124</strain>
    </source>
</reference>
<organism evidence="2 3">
    <name type="scientific">Zasmidium cellare</name>
    <name type="common">Wine cellar mold</name>
    <name type="synonym">Racodium cellare</name>
    <dbReference type="NCBI Taxonomy" id="395010"/>
    <lineage>
        <taxon>Eukaryota</taxon>
        <taxon>Fungi</taxon>
        <taxon>Dikarya</taxon>
        <taxon>Ascomycota</taxon>
        <taxon>Pezizomycotina</taxon>
        <taxon>Dothideomycetes</taxon>
        <taxon>Dothideomycetidae</taxon>
        <taxon>Mycosphaerellales</taxon>
        <taxon>Mycosphaerellaceae</taxon>
        <taxon>Zasmidium</taxon>
    </lineage>
</organism>
<accession>A0ABR0E5D7</accession>
<dbReference type="InterPro" id="IPR005198">
    <property type="entry name" value="Glyco_hydro_76"/>
</dbReference>
<dbReference type="InterPro" id="IPR008928">
    <property type="entry name" value="6-hairpin_glycosidase_sf"/>
</dbReference>
<dbReference type="Gene3D" id="1.50.10.20">
    <property type="match status" value="1"/>
</dbReference>
<evidence type="ECO:0008006" key="4">
    <source>
        <dbReference type="Google" id="ProtNLM"/>
    </source>
</evidence>
<dbReference type="EMBL" id="JAXOVC010000010">
    <property type="protein sequence ID" value="KAK4496636.1"/>
    <property type="molecule type" value="Genomic_DNA"/>
</dbReference>
<dbReference type="Proteomes" id="UP001305779">
    <property type="component" value="Unassembled WGS sequence"/>
</dbReference>
<dbReference type="InterPro" id="IPR053169">
    <property type="entry name" value="MUG_Protein"/>
</dbReference>
<dbReference type="PANTHER" id="PTHR47791:SF1">
    <property type="entry name" value="ENDO MANNANASE, GH76 FAMILY (EUROFUNG)"/>
    <property type="match status" value="1"/>
</dbReference>
<comment type="caution">
    <text evidence="2">The sequence shown here is derived from an EMBL/GenBank/DDBJ whole genome shotgun (WGS) entry which is preliminary data.</text>
</comment>
<sequence>MRTEAFMIASLLSAVLSYPVDLNIRDITSSNAESVYTALQQYYSESTGLWQNQWWNSGSCMTTIADLAAIDSNLKDDIVRVMENTYYQAPKTNADFLSDYNDDAGWWSLALISLYDLTQNTQYLSTAENIFSAMASTFGTTPCSNNSAGQGGIWWDEAHSYINAIPNELLMSVAAHLANRVQNGGGYRNIARRQWEWFRGSGLINSGNTINDGLDTSTCANNGGVVWTYNQGVILSALVELSTATGDSSLLSTAQNIASAAVEQLSDENGILHEPCESYAEGCDSDRTQFKGIFARSLAQLGKAGGGDYGDFLRRNAESVWGRSDDGKGVLGVNWAGPFAGGNASTTCSGLDVLVAALGT</sequence>
<protein>
    <recommendedName>
        <fullName evidence="4">Glycoside hydrolase family 76 protein</fullName>
    </recommendedName>
</protein>
<evidence type="ECO:0000313" key="2">
    <source>
        <dbReference type="EMBL" id="KAK4496636.1"/>
    </source>
</evidence>
<feature type="signal peptide" evidence="1">
    <location>
        <begin position="1"/>
        <end position="17"/>
    </location>
</feature>
<keyword evidence="3" id="KW-1185">Reference proteome</keyword>
<gene>
    <name evidence="2" type="ORF">PRZ48_012616</name>
</gene>
<dbReference type="SUPFAM" id="SSF48208">
    <property type="entry name" value="Six-hairpin glycosidases"/>
    <property type="match status" value="1"/>
</dbReference>